<proteinExistence type="predicted"/>
<sequence length="172" mass="19329">MTTQPQPKTFGSPPPYSDYTEVDLFENDLNSEEKTSDAFSKDTAYLIVSAFITWGMGAAYTDYTFKGVDNDYRKYLYYAVGIPMTIVTFGVIAYMFALYAGQRYPNTSKLFLAIPVPFVYVLCVFPIATYIPVGQVQLDTLFFGLPTAWTALLVIYFAVQHVFSPTTRATTL</sequence>
<dbReference type="RefSeq" id="XP_043175524.1">
    <property type="nucleotide sequence ID" value="XM_043319589.1"/>
</dbReference>
<protein>
    <submittedName>
        <fullName evidence="2">Uncharacterized protein</fullName>
    </submittedName>
</protein>
<keyword evidence="1" id="KW-0812">Transmembrane</keyword>
<gene>
    <name evidence="2" type="ORF">ALTATR162_LOCUS11945</name>
</gene>
<dbReference type="GeneID" id="67012273"/>
<evidence type="ECO:0000313" key="3">
    <source>
        <dbReference type="Proteomes" id="UP000676310"/>
    </source>
</evidence>
<feature type="transmembrane region" description="Helical" evidence="1">
    <location>
        <begin position="44"/>
        <end position="63"/>
    </location>
</feature>
<evidence type="ECO:0000313" key="2">
    <source>
        <dbReference type="EMBL" id="CAG5188377.1"/>
    </source>
</evidence>
<comment type="caution">
    <text evidence="2">The sequence shown here is derived from an EMBL/GenBank/DDBJ whole genome shotgun (WGS) entry which is preliminary data.</text>
</comment>
<keyword evidence="1" id="KW-1133">Transmembrane helix</keyword>
<keyword evidence="3" id="KW-1185">Reference proteome</keyword>
<dbReference type="AlphaFoldDB" id="A0A8J2N5M0"/>
<evidence type="ECO:0000256" key="1">
    <source>
        <dbReference type="SAM" id="Phobius"/>
    </source>
</evidence>
<name>A0A8J2N5M0_9PLEO</name>
<dbReference type="EMBL" id="CAJRGZ010000032">
    <property type="protein sequence ID" value="CAG5188377.1"/>
    <property type="molecule type" value="Genomic_DNA"/>
</dbReference>
<reference evidence="2" key="1">
    <citation type="submission" date="2021-05" db="EMBL/GenBank/DDBJ databases">
        <authorList>
            <person name="Stam R."/>
        </authorList>
    </citation>
    <scope>NUCLEOTIDE SEQUENCE</scope>
    <source>
        <strain evidence="2">CS162</strain>
    </source>
</reference>
<feature type="transmembrane region" description="Helical" evidence="1">
    <location>
        <begin position="75"/>
        <end position="98"/>
    </location>
</feature>
<dbReference type="Proteomes" id="UP000676310">
    <property type="component" value="Unassembled WGS sequence"/>
</dbReference>
<feature type="transmembrane region" description="Helical" evidence="1">
    <location>
        <begin position="140"/>
        <end position="159"/>
    </location>
</feature>
<organism evidence="2 3">
    <name type="scientific">Alternaria atra</name>
    <dbReference type="NCBI Taxonomy" id="119953"/>
    <lineage>
        <taxon>Eukaryota</taxon>
        <taxon>Fungi</taxon>
        <taxon>Dikarya</taxon>
        <taxon>Ascomycota</taxon>
        <taxon>Pezizomycotina</taxon>
        <taxon>Dothideomycetes</taxon>
        <taxon>Pleosporomycetidae</taxon>
        <taxon>Pleosporales</taxon>
        <taxon>Pleosporineae</taxon>
        <taxon>Pleosporaceae</taxon>
        <taxon>Alternaria</taxon>
        <taxon>Alternaria sect. Ulocladioides</taxon>
    </lineage>
</organism>
<accession>A0A8J2N5M0</accession>
<feature type="transmembrane region" description="Helical" evidence="1">
    <location>
        <begin position="110"/>
        <end position="128"/>
    </location>
</feature>
<keyword evidence="1" id="KW-0472">Membrane</keyword>